<keyword evidence="1 4" id="KW-0378">Hydrolase</keyword>
<dbReference type="SUPFAM" id="SSF52151">
    <property type="entry name" value="FabD/lysophospholipase-like"/>
    <property type="match status" value="1"/>
</dbReference>
<dbReference type="GO" id="GO:0016042">
    <property type="term" value="P:lipid catabolic process"/>
    <property type="evidence" value="ECO:0007669"/>
    <property type="project" value="UniProtKB-UniRule"/>
</dbReference>
<dbReference type="InterPro" id="IPR016035">
    <property type="entry name" value="Acyl_Trfase/lysoPLipase"/>
</dbReference>
<feature type="active site" description="Proton acceptor" evidence="4">
    <location>
        <position position="222"/>
    </location>
</feature>
<reference evidence="6" key="1">
    <citation type="submission" date="2016-07" db="EMBL/GenBank/DDBJ databases">
        <title>Microvirga ossetica sp. nov. a new species of rhizobia isolated from root nodules of the legume species Vicia alpestris Steven originated from North Ossetia region in the Caucasus.</title>
        <authorList>
            <person name="Safronova V.I."/>
            <person name="Kuznetsova I.G."/>
            <person name="Sazanova A.L."/>
            <person name="Belimov A."/>
            <person name="Andronov E."/>
            <person name="Osledkin Y.S."/>
            <person name="Onishchuk O.P."/>
            <person name="Kurchak O.N."/>
            <person name="Shaposhnikov A.I."/>
            <person name="Willems A."/>
            <person name="Tikhonovich I.A."/>
        </authorList>
    </citation>
    <scope>NUCLEOTIDE SEQUENCE [LARGE SCALE GENOMIC DNA]</scope>
    <source>
        <strain evidence="6">V5/3M</strain>
    </source>
</reference>
<dbReference type="OrthoDB" id="9807112at2"/>
<feature type="domain" description="PNPLA" evidence="5">
    <location>
        <begin position="23"/>
        <end position="235"/>
    </location>
</feature>
<dbReference type="InterPro" id="IPR002641">
    <property type="entry name" value="PNPLA_dom"/>
</dbReference>
<evidence type="ECO:0000313" key="6">
    <source>
        <dbReference type="EMBL" id="ANY77243.1"/>
    </source>
</evidence>
<feature type="short sequence motif" description="GXSXG" evidence="4">
    <location>
        <begin position="54"/>
        <end position="58"/>
    </location>
</feature>
<dbReference type="InterPro" id="IPR021095">
    <property type="entry name" value="DUF3734"/>
</dbReference>
<evidence type="ECO:0000256" key="4">
    <source>
        <dbReference type="PROSITE-ProRule" id="PRU01161"/>
    </source>
</evidence>
<name>A0A1B2EBA5_9HYPH</name>
<dbReference type="Pfam" id="PF01734">
    <property type="entry name" value="Patatin"/>
    <property type="match status" value="1"/>
</dbReference>
<feature type="short sequence motif" description="DGA/G" evidence="4">
    <location>
        <begin position="222"/>
        <end position="224"/>
    </location>
</feature>
<dbReference type="PROSITE" id="PS51635">
    <property type="entry name" value="PNPLA"/>
    <property type="match status" value="1"/>
</dbReference>
<dbReference type="AlphaFoldDB" id="A0A1B2EBA5"/>
<organism evidence="6">
    <name type="scientific">Microvirga ossetica</name>
    <dbReference type="NCBI Taxonomy" id="1882682"/>
    <lineage>
        <taxon>Bacteria</taxon>
        <taxon>Pseudomonadati</taxon>
        <taxon>Pseudomonadota</taxon>
        <taxon>Alphaproteobacteria</taxon>
        <taxon>Hyphomicrobiales</taxon>
        <taxon>Methylobacteriaceae</taxon>
        <taxon>Microvirga</taxon>
    </lineage>
</organism>
<gene>
    <name evidence="6" type="ORF">BB934_02600</name>
</gene>
<dbReference type="PANTHER" id="PTHR14226">
    <property type="entry name" value="NEUROPATHY TARGET ESTERASE/SWISS CHEESE D.MELANOGASTER"/>
    <property type="match status" value="1"/>
</dbReference>
<accession>A0A1B2EBA5</accession>
<dbReference type="PANTHER" id="PTHR14226:SF57">
    <property type="entry name" value="BLR7027 PROTEIN"/>
    <property type="match status" value="1"/>
</dbReference>
<protein>
    <recommendedName>
        <fullName evidence="5">PNPLA domain-containing protein</fullName>
    </recommendedName>
</protein>
<keyword evidence="3 4" id="KW-0443">Lipid metabolism</keyword>
<evidence type="ECO:0000256" key="3">
    <source>
        <dbReference type="ARBA" id="ARBA00023098"/>
    </source>
</evidence>
<dbReference type="Gene3D" id="3.40.1090.10">
    <property type="entry name" value="Cytosolic phospholipase A2 catalytic domain"/>
    <property type="match status" value="2"/>
</dbReference>
<keyword evidence="2 4" id="KW-0442">Lipid degradation</keyword>
<dbReference type="RefSeq" id="WP_099508235.1">
    <property type="nucleotide sequence ID" value="NZ_CP016616.1"/>
</dbReference>
<sequence>MNIQVQPHLAAANRHLPFECVALVLQGGGALGAYQAGVYEALAEAGIDPDWVAGVSIGAINSAIIAGNEPTERVAKLRTFWQEISANPLLDWSSALHTITPKGDLARALFNQVSATCALVSGAASFFTPRLPVPWLHPDGVPEATSFYETKHLKSTLERVVDFDRINAGAMRFSVGAVNVRTGNFVYFDNTTHTIRPEHVMASGSLPPGFPAVEIDGEYYWDGGLISNTPLDWVVDAGRRQDTLAFQVDLWNAHGELPRNLAEVGTRHKEIQYSSRTRASTDQFKRVQHLRNALASLLSNLPDDLRTSDEAKLLSPEADRKAYNIIQLIYRSKHYEGHSKDYEFSRLSMEEHWRAGYHDAVRTLRHPEVLRRPDDQEGVRTFDLVKDGRE</sequence>
<dbReference type="CDD" id="cd07209">
    <property type="entry name" value="Pat_hypo_Ecoli_Z1214_like"/>
    <property type="match status" value="1"/>
</dbReference>
<dbReference type="Pfam" id="PF12536">
    <property type="entry name" value="DUF3734"/>
    <property type="match status" value="1"/>
</dbReference>
<feature type="active site" description="Nucleophile" evidence="4">
    <location>
        <position position="56"/>
    </location>
</feature>
<evidence type="ECO:0000259" key="5">
    <source>
        <dbReference type="PROSITE" id="PS51635"/>
    </source>
</evidence>
<dbReference type="GO" id="GO:0016787">
    <property type="term" value="F:hydrolase activity"/>
    <property type="evidence" value="ECO:0007669"/>
    <property type="project" value="UniProtKB-UniRule"/>
</dbReference>
<dbReference type="InterPro" id="IPR050301">
    <property type="entry name" value="NTE"/>
</dbReference>
<dbReference type="EMBL" id="CP016616">
    <property type="protein sequence ID" value="ANY77243.1"/>
    <property type="molecule type" value="Genomic_DNA"/>
</dbReference>
<evidence type="ECO:0000256" key="2">
    <source>
        <dbReference type="ARBA" id="ARBA00022963"/>
    </source>
</evidence>
<evidence type="ECO:0000256" key="1">
    <source>
        <dbReference type="ARBA" id="ARBA00022801"/>
    </source>
</evidence>
<proteinExistence type="predicted"/>
<feature type="short sequence motif" description="GXGXXG" evidence="4">
    <location>
        <begin position="27"/>
        <end position="32"/>
    </location>
</feature>
<dbReference type="KEGG" id="moc:BB934_02600"/>